<keyword evidence="4 9" id="KW-0808">Transferase</keyword>
<evidence type="ECO:0000259" key="10">
    <source>
        <dbReference type="Pfam" id="PF04413"/>
    </source>
</evidence>
<dbReference type="GO" id="GO:0009245">
    <property type="term" value="P:lipid A biosynthetic process"/>
    <property type="evidence" value="ECO:0007669"/>
    <property type="project" value="TreeGrafter"/>
</dbReference>
<dbReference type="NCBIfam" id="NF004389">
    <property type="entry name" value="PRK05749.1-5"/>
    <property type="match status" value="1"/>
</dbReference>
<gene>
    <name evidence="11" type="ORF">LS71_001275</name>
</gene>
<dbReference type="Pfam" id="PF04413">
    <property type="entry name" value="Glycos_transf_N"/>
    <property type="match status" value="1"/>
</dbReference>
<feature type="site" description="Transition state stabilizer" evidence="8">
    <location>
        <position position="231"/>
    </location>
</feature>
<dbReference type="SUPFAM" id="SSF53756">
    <property type="entry name" value="UDP-Glycosyltransferase/glycogen phosphorylase"/>
    <property type="match status" value="1"/>
</dbReference>
<name>A0A4V6I2T6_9HELI</name>
<dbReference type="UniPathway" id="UPA00958"/>
<comment type="pathway">
    <text evidence="1 9">Bacterial outer membrane biogenesis; LPS core biosynthesis.</text>
</comment>
<feature type="domain" description="3-deoxy-D-manno-octulosonic-acid transferase N-terminal" evidence="10">
    <location>
        <begin position="63"/>
        <end position="232"/>
    </location>
</feature>
<proteinExistence type="inferred from homology"/>
<comment type="caution">
    <text evidence="11">The sequence shown here is derived from an EMBL/GenBank/DDBJ whole genome shotgun (WGS) entry which is preliminary data.</text>
</comment>
<evidence type="ECO:0000256" key="4">
    <source>
        <dbReference type="ARBA" id="ARBA00022679"/>
    </source>
</evidence>
<keyword evidence="9" id="KW-1003">Cell membrane</keyword>
<accession>A0A4V6I2T6</accession>
<dbReference type="GO" id="GO:0005886">
    <property type="term" value="C:plasma membrane"/>
    <property type="evidence" value="ECO:0007669"/>
    <property type="project" value="UniProtKB-SubCell"/>
</dbReference>
<keyword evidence="9" id="KW-0472">Membrane</keyword>
<evidence type="ECO:0000256" key="6">
    <source>
        <dbReference type="ARBA" id="ARBA00049183"/>
    </source>
</evidence>
<evidence type="ECO:0000256" key="9">
    <source>
        <dbReference type="RuleBase" id="RU365103"/>
    </source>
</evidence>
<dbReference type="STRING" id="1677920.LS71_02575"/>
<dbReference type="PANTHER" id="PTHR42755">
    <property type="entry name" value="3-DEOXY-MANNO-OCTULOSONATE CYTIDYLYLTRANSFERASE"/>
    <property type="match status" value="1"/>
</dbReference>
<dbReference type="InterPro" id="IPR007507">
    <property type="entry name" value="Glycos_transf_N"/>
</dbReference>
<dbReference type="GO" id="GO:0009244">
    <property type="term" value="P:lipopolysaccharide core region biosynthetic process"/>
    <property type="evidence" value="ECO:0007669"/>
    <property type="project" value="UniProtKB-UniRule"/>
</dbReference>
<organism evidence="11 12">
    <name type="scientific">Helicobacter jaachi</name>
    <dbReference type="NCBI Taxonomy" id="1677920"/>
    <lineage>
        <taxon>Bacteria</taxon>
        <taxon>Pseudomonadati</taxon>
        <taxon>Campylobacterota</taxon>
        <taxon>Epsilonproteobacteria</taxon>
        <taxon>Campylobacterales</taxon>
        <taxon>Helicobacteraceae</taxon>
        <taxon>Helicobacter</taxon>
    </lineage>
</organism>
<dbReference type="Gene3D" id="3.40.50.11720">
    <property type="entry name" value="3-Deoxy-D-manno-octulosonic-acid transferase, N-terminal domain"/>
    <property type="match status" value="1"/>
</dbReference>
<evidence type="ECO:0000256" key="3">
    <source>
        <dbReference type="ARBA" id="ARBA00019077"/>
    </source>
</evidence>
<comment type="subcellular location">
    <subcellularLocation>
        <location evidence="9">Cell membrane</location>
    </subcellularLocation>
</comment>
<protein>
    <recommendedName>
        <fullName evidence="3 9">3-deoxy-D-manno-octulosonic acid transferase</fullName>
        <shortName evidence="9">Kdo transferase</shortName>
        <ecNumber evidence="2 9">2.4.99.12</ecNumber>
    </recommendedName>
    <alternativeName>
        <fullName evidence="5 9">Lipid IV(A) 3-deoxy-D-manno-octulosonic acid transferase</fullName>
    </alternativeName>
</protein>
<dbReference type="InterPro" id="IPR039901">
    <property type="entry name" value="Kdotransferase"/>
</dbReference>
<keyword evidence="12" id="KW-1185">Reference proteome</keyword>
<dbReference type="EMBL" id="JRPR02000001">
    <property type="protein sequence ID" value="TLD97412.1"/>
    <property type="molecule type" value="Genomic_DNA"/>
</dbReference>
<feature type="active site" description="Proton acceptor" evidence="7">
    <location>
        <position position="75"/>
    </location>
</feature>
<dbReference type="EC" id="2.4.99.12" evidence="2 9"/>
<sequence length="425" mass="48643">MARVSHKKHISAPTFPFFYFLSCLLLYVLALPLLFASSLRPKHKYSLPARFFPPQCLKGLDCEPHLWFHACSFGEIRSLEPIIKALDSINHTESTESKRTILITTITHTGFEEAKKLYQSPDSKIRVCVRYLPFEIFLPLWIKSCRHLQALIVTEAEMWKMLFYVGKVCKARTFLINARISNRSLKSYQRFKGLYASIFALIDEVLAQSQMDKERLEDLGAKHISVFGNLKTLNTPVLSAHYTKPKRIVFTAASTHRGEEKLILQAFQSLYERYQNTESKPLLLLAPRHPERFQEVYEVAQSFYPRTTLFSQTNLEPAHEVILIDALGELNNLYAISDVVILGGSFVQNVGGHNPLEPAFFHTKLISGEHIFNQYALFEAVTNYVLIPPQSLKDTLLRWEQLPQSACNQASSDKLSTLIHKITHT</sequence>
<dbReference type="InterPro" id="IPR038107">
    <property type="entry name" value="Glycos_transf_N_sf"/>
</dbReference>
<evidence type="ECO:0000256" key="5">
    <source>
        <dbReference type="ARBA" id="ARBA00031445"/>
    </source>
</evidence>
<dbReference type="GO" id="GO:0043842">
    <property type="term" value="F:Kdo transferase activity"/>
    <property type="evidence" value="ECO:0007669"/>
    <property type="project" value="UniProtKB-EC"/>
</dbReference>
<comment type="similarity">
    <text evidence="9">Belongs to the glycosyltransferase group 1 family.</text>
</comment>
<evidence type="ECO:0000313" key="11">
    <source>
        <dbReference type="EMBL" id="TLD97412.1"/>
    </source>
</evidence>
<dbReference type="Gene3D" id="3.40.50.2000">
    <property type="entry name" value="Glycogen Phosphorylase B"/>
    <property type="match status" value="1"/>
</dbReference>
<feature type="site" description="Transition state stabilizer" evidence="8">
    <location>
        <position position="155"/>
    </location>
</feature>
<reference evidence="11 12" key="1">
    <citation type="journal article" date="2014" name="Genome Announc.">
        <title>Draft genome sequences of eight enterohepatic helicobacter species isolated from both laboratory and wild rodents.</title>
        <authorList>
            <person name="Sheh A."/>
            <person name="Shen Z."/>
            <person name="Fox J.G."/>
        </authorList>
    </citation>
    <scope>NUCLEOTIDE SEQUENCE [LARGE SCALE GENOMIC DNA]</scope>
    <source>
        <strain evidence="11 12">MIT 09-6949</strain>
    </source>
</reference>
<dbReference type="RefSeq" id="WP_081946231.1">
    <property type="nucleotide sequence ID" value="NZ_JRPR02000001.1"/>
</dbReference>
<evidence type="ECO:0000313" key="12">
    <source>
        <dbReference type="Proteomes" id="UP000029733"/>
    </source>
</evidence>
<keyword evidence="9" id="KW-0448">Lipopolysaccharide biosynthesis</keyword>
<dbReference type="AlphaFoldDB" id="A0A4V6I2T6"/>
<evidence type="ECO:0000256" key="7">
    <source>
        <dbReference type="PIRSR" id="PIRSR639901-1"/>
    </source>
</evidence>
<comment type="function">
    <text evidence="9">Involved in lipopolysaccharide (LPS) biosynthesis. Catalyzes the transfer of 3-deoxy-D-manno-octulosonate (Kdo) residue(s) from CMP-Kdo to lipid IV(A), the tetraacyldisaccharide-1,4'-bisphosphate precursor of lipid A.</text>
</comment>
<evidence type="ECO:0000256" key="1">
    <source>
        <dbReference type="ARBA" id="ARBA00004713"/>
    </source>
</evidence>
<dbReference type="PANTHER" id="PTHR42755:SF1">
    <property type="entry name" value="3-DEOXY-D-MANNO-OCTULOSONIC ACID TRANSFERASE, MITOCHONDRIAL-RELATED"/>
    <property type="match status" value="1"/>
</dbReference>
<dbReference type="Proteomes" id="UP000029733">
    <property type="component" value="Unassembled WGS sequence"/>
</dbReference>
<dbReference type="OrthoDB" id="9789797at2"/>
<evidence type="ECO:0000256" key="8">
    <source>
        <dbReference type="PIRSR" id="PIRSR639901-2"/>
    </source>
</evidence>
<comment type="catalytic activity">
    <reaction evidence="6 9">
        <text>lipid IVA (E. coli) + CMP-3-deoxy-beta-D-manno-octulosonate = alpha-Kdo-(2-&gt;6)-lipid IVA (E. coli) + CMP + H(+)</text>
        <dbReference type="Rhea" id="RHEA:28066"/>
        <dbReference type="ChEBI" id="CHEBI:15378"/>
        <dbReference type="ChEBI" id="CHEBI:58603"/>
        <dbReference type="ChEBI" id="CHEBI:60364"/>
        <dbReference type="ChEBI" id="CHEBI:60377"/>
        <dbReference type="ChEBI" id="CHEBI:85987"/>
        <dbReference type="EC" id="2.4.99.12"/>
    </reaction>
</comment>
<evidence type="ECO:0000256" key="2">
    <source>
        <dbReference type="ARBA" id="ARBA00012621"/>
    </source>
</evidence>